<gene>
    <name evidence="1" type="primary">priA</name>
    <name evidence="1" type="ORF">JFY71_10830</name>
</gene>
<evidence type="ECO:0000313" key="2">
    <source>
        <dbReference type="Proteomes" id="UP000595814"/>
    </source>
</evidence>
<dbReference type="EMBL" id="CP066744">
    <property type="protein sequence ID" value="QQK07763.1"/>
    <property type="molecule type" value="Genomic_DNA"/>
</dbReference>
<keyword evidence="2" id="KW-1185">Reference proteome</keyword>
<reference evidence="1 2" key="1">
    <citation type="journal article" date="2022" name="Int. J. Syst. Evol. Microbiol.">
        <title>Miniphocaeibacter halophilus sp. nov., an ammonium-tolerant acetate-producing bacterium isolated from a biogas system.</title>
        <authorList>
            <person name="Schnurer A."/>
            <person name="Singh A."/>
            <person name="Bi S."/>
            <person name="Qiao W."/>
            <person name="Westerholm M."/>
        </authorList>
    </citation>
    <scope>NUCLEOTIDE SEQUENCE [LARGE SCALE GENOMIC DNA]</scope>
    <source>
        <strain evidence="1 2">AMB_01</strain>
    </source>
</reference>
<evidence type="ECO:0000313" key="1">
    <source>
        <dbReference type="EMBL" id="QQK07763.1"/>
    </source>
</evidence>
<accession>A0AC61N216</accession>
<sequence>MIYVEIVLENKTRVTDRIYTYKVDEQYKHDVKIGKRVIVPFGKGNKKRLGIIVNILDEVNFKFELKYIYKIVDKNPIVTTDLIELAFYMRDRYLSDFSSAFQTVLPPGNWKDLEEVYFVNENSINDLDGETYNFFIKPRSYEDIQKKYPNLNITELLENNILKTKYIIKNSIKERKTYFYEYNKNFKLKSIRKNAKSQIKIIDYLKNNGKTEIKKLLKNTSTSSSVLKTLEKKEAIIKIEEVSYGKVIEENEIYKKITLNNEQKEIFNKILKSENNFNLIHGVTGSGKTEIYLHLTEQILKENKSVIILVPEISLTPQTIERFSGRFPNQVAVLHSKLTPTEKLEQWQQIENGDYKIVVGARSAVFAPVKNLGLLIIDEEHDTSYYSEKNPKYNTIEVAEYRTRQNNAKLVLGSATPSIESYYKAKEGYYNLFTIMNRATNSSLPKVNIVDMREELKAGNTSIFSSKLKEALEENLSLGNQSILFLNKRGHTSYIFCRRCGYVEMCQHCDVSMTYHKRSNRLVCHHCGRTKYKPNICPNCGSRYIKEFGAGTEKLEEECRKLFPDANIYRIDGDTNTGKNTYTNLYNKMKNKEIDILIGTQMITKGFDFKDVTLVGIVAADISLNVGDYKSSEKTFQLLTQVAGRAGRGESTGNVFIQTYKPGHYSIMASKNHDYESFYNLEIEYRKRFKYPPFYKLLNIKVSGKNRTQTRLKLFEILRYIQNNIKKEKLKNIEIIGPNPSPVNRINDFFRFDIHFKFEKNDLDFLKIIKRVLIEDEYKINLTGFKLSITVNPISFF</sequence>
<proteinExistence type="predicted"/>
<name>A0AC61N216_9FIRM</name>
<organism evidence="1 2">
    <name type="scientific">Miniphocaeibacter halophilus</name>
    <dbReference type="NCBI Taxonomy" id="2931922"/>
    <lineage>
        <taxon>Bacteria</taxon>
        <taxon>Bacillati</taxon>
        <taxon>Bacillota</taxon>
        <taxon>Tissierellia</taxon>
        <taxon>Tissierellales</taxon>
        <taxon>Peptoniphilaceae</taxon>
        <taxon>Miniphocaeibacter</taxon>
    </lineage>
</organism>
<protein>
    <submittedName>
        <fullName evidence="1">Primosomal protein N</fullName>
    </submittedName>
</protein>
<dbReference type="Proteomes" id="UP000595814">
    <property type="component" value="Chromosome"/>
</dbReference>